<evidence type="ECO:0000313" key="15">
    <source>
        <dbReference type="Proteomes" id="UP000887567"/>
    </source>
</evidence>
<evidence type="ECO:0000256" key="3">
    <source>
        <dbReference type="ARBA" id="ARBA00023133"/>
    </source>
</evidence>
<evidence type="ECO:0000313" key="14">
    <source>
        <dbReference type="EnsemblMetazoa" id="XP_020901098.1"/>
    </source>
</evidence>
<evidence type="ECO:0000256" key="2">
    <source>
        <dbReference type="ARBA" id="ARBA00008055"/>
    </source>
</evidence>
<organism evidence="14 15">
    <name type="scientific">Exaiptasia diaphana</name>
    <name type="common">Tropical sea anemone</name>
    <name type="synonym">Aiptasia pulchella</name>
    <dbReference type="NCBI Taxonomy" id="2652724"/>
    <lineage>
        <taxon>Eukaryota</taxon>
        <taxon>Metazoa</taxon>
        <taxon>Cnidaria</taxon>
        <taxon>Anthozoa</taxon>
        <taxon>Hexacorallia</taxon>
        <taxon>Actiniaria</taxon>
        <taxon>Aiptasiidae</taxon>
        <taxon>Exaiptasia</taxon>
    </lineage>
</organism>
<dbReference type="PROSITE" id="PS00169">
    <property type="entry name" value="D_ALA_DEHYDRATASE"/>
    <property type="match status" value="1"/>
</dbReference>
<evidence type="ECO:0000256" key="13">
    <source>
        <dbReference type="RuleBase" id="RU004161"/>
    </source>
</evidence>
<feature type="active site" description="Schiff-base intermediate with substrate" evidence="9">
    <location>
        <position position="253"/>
    </location>
</feature>
<feature type="binding site" evidence="11">
    <location>
        <position position="125"/>
    </location>
    <ligand>
        <name>Zn(2+)</name>
        <dbReference type="ChEBI" id="CHEBI:29105"/>
        <label>1</label>
        <note>catalytic</note>
    </ligand>
</feature>
<evidence type="ECO:0000256" key="4">
    <source>
        <dbReference type="ARBA" id="ARBA00023239"/>
    </source>
</evidence>
<feature type="binding site" evidence="11">
    <location>
        <position position="123"/>
    </location>
    <ligand>
        <name>Zn(2+)</name>
        <dbReference type="ChEBI" id="CHEBI:29105"/>
        <label>1</label>
        <note>catalytic</note>
    </ligand>
</feature>
<evidence type="ECO:0000256" key="8">
    <source>
        <dbReference type="ARBA" id="ARBA00047651"/>
    </source>
</evidence>
<dbReference type="Pfam" id="PF00490">
    <property type="entry name" value="ALAD"/>
    <property type="match status" value="2"/>
</dbReference>
<dbReference type="GO" id="GO:0004655">
    <property type="term" value="F:porphobilinogen synthase activity"/>
    <property type="evidence" value="ECO:0007669"/>
    <property type="project" value="UniProtKB-EC"/>
</dbReference>
<dbReference type="PIRSF" id="PIRSF001415">
    <property type="entry name" value="Porphbilin_synth"/>
    <property type="match status" value="1"/>
</dbReference>
<dbReference type="PANTHER" id="PTHR11458:SF0">
    <property type="entry name" value="DELTA-AMINOLEVULINIC ACID DEHYDRATASE"/>
    <property type="match status" value="1"/>
</dbReference>
<dbReference type="OMA" id="YQMDYAN"/>
<comment type="similarity">
    <text evidence="2 13">Belongs to the ALAD family.</text>
</comment>
<evidence type="ECO:0000256" key="7">
    <source>
        <dbReference type="ARBA" id="ARBA00025861"/>
    </source>
</evidence>
<dbReference type="GO" id="GO:0006783">
    <property type="term" value="P:heme biosynthetic process"/>
    <property type="evidence" value="ECO:0007669"/>
    <property type="project" value="UniProtKB-KW"/>
</dbReference>
<accession>A0A913XAS0</accession>
<feature type="binding site" evidence="11">
    <location>
        <position position="133"/>
    </location>
    <ligand>
        <name>Zn(2+)</name>
        <dbReference type="ChEBI" id="CHEBI:29105"/>
        <label>1</label>
        <note>catalytic</note>
    </ligand>
</feature>
<keyword evidence="15" id="KW-1185">Reference proteome</keyword>
<feature type="binding site" evidence="10">
    <location>
        <position position="222"/>
    </location>
    <ligand>
        <name>5-aminolevulinate</name>
        <dbReference type="ChEBI" id="CHEBI:356416"/>
        <label>1</label>
    </ligand>
</feature>
<dbReference type="GeneID" id="110239702"/>
<sequence>MADGLVALHSGYQHIVTRQWNCSNTTITPYNLIYPLFISDNENDIEEITSLPGQFRIGVNNLEKVVEPLVKKGLTSVLLFGVISRLQKDSNGTNADSDECPTIHAIKKLRALFPDLLVICDVCLCPFTDHGHCGILNSDGSIEKTPTLQRISEVALAYAKAGCHVVAPSDVMDNRIAAIKALLRKNGYGSKVAVLSYAAKFASKFYGPFRDAAKSAPAFGDRRCYQLPPGSKGLAMRAVARDIQEGADMVMVKPGMAYLDIVRQTKDKFPEIPLAIYQFRQTNLQSSSSLSRLLTRNSTSSPFVGFFEVSGEYAMLYHGSKAGAFDLQDIVMESLLSMRRAGGDIIITYFAPQVLDWIKQ</sequence>
<comment type="pathway">
    <text evidence="1">Porphyrin-containing compound metabolism; protoporphyrin-IX biosynthesis; coproporphyrinogen-III from 5-aminolevulinate: step 1/4.</text>
</comment>
<keyword evidence="5 12" id="KW-0627">Porphyrin biosynthesis</keyword>
<dbReference type="Proteomes" id="UP000887567">
    <property type="component" value="Unplaced"/>
</dbReference>
<evidence type="ECO:0000256" key="11">
    <source>
        <dbReference type="PIRSR" id="PIRSR001415-4"/>
    </source>
</evidence>
<protein>
    <recommendedName>
        <fullName evidence="12">Delta-aminolevulinic acid dehydratase</fullName>
        <ecNumber evidence="12">4.2.1.24</ecNumber>
    </recommendedName>
</protein>
<evidence type="ECO:0000256" key="6">
    <source>
        <dbReference type="ARBA" id="ARBA00025628"/>
    </source>
</evidence>
<dbReference type="InterPro" id="IPR013785">
    <property type="entry name" value="Aldolase_TIM"/>
</dbReference>
<dbReference type="SMART" id="SM01004">
    <property type="entry name" value="ALAD"/>
    <property type="match status" value="1"/>
</dbReference>
<dbReference type="InterPro" id="IPR001731">
    <property type="entry name" value="ALAD"/>
</dbReference>
<reference evidence="14" key="1">
    <citation type="submission" date="2022-11" db="UniProtKB">
        <authorList>
            <consortium name="EnsemblMetazoa"/>
        </authorList>
    </citation>
    <scope>IDENTIFICATION</scope>
</reference>
<comment type="catalytic activity">
    <reaction evidence="8 12">
        <text>2 5-aminolevulinate = porphobilinogen + 2 H2O + H(+)</text>
        <dbReference type="Rhea" id="RHEA:24064"/>
        <dbReference type="ChEBI" id="CHEBI:15377"/>
        <dbReference type="ChEBI" id="CHEBI:15378"/>
        <dbReference type="ChEBI" id="CHEBI:58126"/>
        <dbReference type="ChEBI" id="CHEBI:356416"/>
        <dbReference type="EC" id="4.2.1.24"/>
    </reaction>
</comment>
<dbReference type="EnsemblMetazoa" id="XM_021045439.2">
    <property type="protein sequence ID" value="XP_020901098.1"/>
    <property type="gene ID" value="LOC110239702"/>
</dbReference>
<keyword evidence="3" id="KW-0350">Heme biosynthesis</keyword>
<evidence type="ECO:0000256" key="5">
    <source>
        <dbReference type="ARBA" id="ARBA00023244"/>
    </source>
</evidence>
<feature type="binding site" evidence="11">
    <location>
        <position position="132"/>
    </location>
    <ligand>
        <name>Zn(2+)</name>
        <dbReference type="ChEBI" id="CHEBI:29105"/>
        <label>2</label>
    </ligand>
</feature>
<evidence type="ECO:0000256" key="10">
    <source>
        <dbReference type="PIRSR" id="PIRSR001415-2"/>
    </source>
</evidence>
<dbReference type="GO" id="GO:0008270">
    <property type="term" value="F:zinc ion binding"/>
    <property type="evidence" value="ECO:0007669"/>
    <property type="project" value="TreeGrafter"/>
</dbReference>
<dbReference type="NCBIfam" id="NF006762">
    <property type="entry name" value="PRK09283.1"/>
    <property type="match status" value="1"/>
</dbReference>
<dbReference type="OrthoDB" id="1530at2759"/>
<dbReference type="AlphaFoldDB" id="A0A913XAS0"/>
<dbReference type="PRINTS" id="PR00144">
    <property type="entry name" value="DALDHYDRTASE"/>
</dbReference>
<evidence type="ECO:0000256" key="1">
    <source>
        <dbReference type="ARBA" id="ARBA00004694"/>
    </source>
</evidence>
<dbReference type="RefSeq" id="XP_020901098.1">
    <property type="nucleotide sequence ID" value="XM_021045439.2"/>
</dbReference>
<feature type="binding site" evidence="10">
    <location>
        <position position="310"/>
    </location>
    <ligand>
        <name>5-aminolevulinate</name>
        <dbReference type="ChEBI" id="CHEBI:356416"/>
        <label>2</label>
    </ligand>
</feature>
<dbReference type="KEGG" id="epa:110239702"/>
<feature type="active site" description="Schiff-base intermediate with substrate" evidence="9">
    <location>
        <position position="200"/>
    </location>
</feature>
<dbReference type="GO" id="GO:0005829">
    <property type="term" value="C:cytosol"/>
    <property type="evidence" value="ECO:0007669"/>
    <property type="project" value="TreeGrafter"/>
</dbReference>
<feature type="binding site" evidence="10">
    <location>
        <position position="349"/>
    </location>
    <ligand>
        <name>5-aminolevulinate</name>
        <dbReference type="ChEBI" id="CHEBI:356416"/>
        <label>2</label>
    </ligand>
</feature>
<dbReference type="EC" id="4.2.1.24" evidence="12"/>
<name>A0A913XAS0_EXADI</name>
<feature type="binding site" evidence="10">
    <location>
        <position position="210"/>
    </location>
    <ligand>
        <name>5-aminolevulinate</name>
        <dbReference type="ChEBI" id="CHEBI:356416"/>
        <label>1</label>
    </ligand>
</feature>
<dbReference type="InterPro" id="IPR030656">
    <property type="entry name" value="ALAD_AS"/>
</dbReference>
<comment type="subunit">
    <text evidence="7">Homooctamer; active form. Homohexamer; low activity form.</text>
</comment>
<feature type="binding site" evidence="11">
    <location>
        <position position="224"/>
    </location>
    <ligand>
        <name>Zn(2+)</name>
        <dbReference type="ChEBI" id="CHEBI:29105"/>
        <label>2</label>
    </ligand>
</feature>
<dbReference type="PANTHER" id="PTHR11458">
    <property type="entry name" value="DELTA-AMINOLEVULINIC ACID DEHYDRATASE"/>
    <property type="match status" value="1"/>
</dbReference>
<dbReference type="SUPFAM" id="SSF51569">
    <property type="entry name" value="Aldolase"/>
    <property type="match status" value="2"/>
</dbReference>
<proteinExistence type="inferred from homology"/>
<dbReference type="Gene3D" id="3.20.20.70">
    <property type="entry name" value="Aldolase class I"/>
    <property type="match status" value="1"/>
</dbReference>
<evidence type="ECO:0000256" key="12">
    <source>
        <dbReference type="RuleBase" id="RU000515"/>
    </source>
</evidence>
<comment type="function">
    <text evidence="6">Catalyzes an early step in the biosynthesis of tetrapyrroles. Binds two molecules of 5-aminolevulinate per subunit, each at a distinct site, and catalyzes their condensation to form porphobilinogen.</text>
</comment>
<keyword evidence="4 12" id="KW-0456">Lyase</keyword>
<evidence type="ECO:0000256" key="9">
    <source>
        <dbReference type="PIRSR" id="PIRSR001415-1"/>
    </source>
</evidence>